<dbReference type="AlphaFoldDB" id="A0A1H8U290"/>
<dbReference type="STRING" id="406100.SAMN04488052_105118"/>
<name>A0A1H8U290_9GAMM</name>
<evidence type="ECO:0000256" key="1">
    <source>
        <dbReference type="SAM" id="MobiDB-lite"/>
    </source>
</evidence>
<accession>A0A1H8U290</accession>
<sequence>MYTEMFEKTNAQVEQMLNPVRKAQSSMLDHVARLADFQVEAVKHYSELSIDNLRALKDINDPQSLQAYVTKQTEVAKSLGEKVTADMNEFVKINRGFAEELQKLAQDGVTAASEQAKQQTKQAVSAVENASASAAKETGAASSSSSSSSSKKSA</sequence>
<dbReference type="EMBL" id="FOEG01000005">
    <property type="protein sequence ID" value="SEO97235.1"/>
    <property type="molecule type" value="Genomic_DNA"/>
</dbReference>
<evidence type="ECO:0000259" key="2">
    <source>
        <dbReference type="Pfam" id="PF09361"/>
    </source>
</evidence>
<dbReference type="Proteomes" id="UP000199657">
    <property type="component" value="Unassembled WGS sequence"/>
</dbReference>
<gene>
    <name evidence="3" type="ORF">SAMN04488052_105118</name>
</gene>
<dbReference type="NCBIfam" id="TIGR01841">
    <property type="entry name" value="phasin"/>
    <property type="match status" value="1"/>
</dbReference>
<feature type="compositionally biased region" description="Polar residues" evidence="1">
    <location>
        <begin position="113"/>
        <end position="122"/>
    </location>
</feature>
<evidence type="ECO:0000313" key="3">
    <source>
        <dbReference type="EMBL" id="SEO97235.1"/>
    </source>
</evidence>
<dbReference type="Pfam" id="PF09361">
    <property type="entry name" value="Phasin_2"/>
    <property type="match status" value="1"/>
</dbReference>
<dbReference type="RefSeq" id="WP_091644384.1">
    <property type="nucleotide sequence ID" value="NZ_FOEG01000005.1"/>
</dbReference>
<keyword evidence="4" id="KW-1185">Reference proteome</keyword>
<organism evidence="3 4">
    <name type="scientific">Aquisalimonas asiatica</name>
    <dbReference type="NCBI Taxonomy" id="406100"/>
    <lineage>
        <taxon>Bacteria</taxon>
        <taxon>Pseudomonadati</taxon>
        <taxon>Pseudomonadota</taxon>
        <taxon>Gammaproteobacteria</taxon>
        <taxon>Chromatiales</taxon>
        <taxon>Ectothiorhodospiraceae</taxon>
        <taxon>Aquisalimonas</taxon>
    </lineage>
</organism>
<feature type="compositionally biased region" description="Low complexity" evidence="1">
    <location>
        <begin position="123"/>
        <end position="154"/>
    </location>
</feature>
<feature type="domain" description="Phasin" evidence="2">
    <location>
        <begin position="7"/>
        <end position="107"/>
    </location>
</feature>
<dbReference type="OrthoDB" id="8611311at2"/>
<dbReference type="InterPro" id="IPR018968">
    <property type="entry name" value="Phasin"/>
</dbReference>
<feature type="region of interest" description="Disordered" evidence="1">
    <location>
        <begin position="113"/>
        <end position="154"/>
    </location>
</feature>
<reference evidence="3 4" key="1">
    <citation type="submission" date="2016-10" db="EMBL/GenBank/DDBJ databases">
        <authorList>
            <person name="de Groot N.N."/>
        </authorList>
    </citation>
    <scope>NUCLEOTIDE SEQUENCE [LARGE SCALE GENOMIC DNA]</scope>
    <source>
        <strain evidence="3 4">CGMCC 1.6291</strain>
    </source>
</reference>
<dbReference type="InterPro" id="IPR010127">
    <property type="entry name" value="Phasin_subfam-1"/>
</dbReference>
<proteinExistence type="predicted"/>
<protein>
    <submittedName>
        <fullName evidence="3">Phasin family protein</fullName>
    </submittedName>
</protein>
<evidence type="ECO:0000313" key="4">
    <source>
        <dbReference type="Proteomes" id="UP000199657"/>
    </source>
</evidence>